<evidence type="ECO:0000256" key="1">
    <source>
        <dbReference type="SAM" id="Phobius"/>
    </source>
</evidence>
<dbReference type="Proteomes" id="UP001161160">
    <property type="component" value="Unassembled WGS sequence"/>
</dbReference>
<protein>
    <submittedName>
        <fullName evidence="2">Uncharacterized protein</fullName>
    </submittedName>
</protein>
<organism evidence="2 3">
    <name type="scientific">Polynucleobacter sphagniphilus</name>
    <dbReference type="NCBI Taxonomy" id="1743169"/>
    <lineage>
        <taxon>Bacteria</taxon>
        <taxon>Pseudomonadati</taxon>
        <taxon>Pseudomonadota</taxon>
        <taxon>Betaproteobacteria</taxon>
        <taxon>Burkholderiales</taxon>
        <taxon>Burkholderiaceae</taxon>
        <taxon>Polynucleobacter</taxon>
    </lineage>
</organism>
<reference evidence="2" key="1">
    <citation type="submission" date="2023-04" db="EMBL/GenBank/DDBJ databases">
        <title>Genome Encyclopedia of Bacteria and Archaea VI: Functional Genomics of Type Strains.</title>
        <authorList>
            <person name="Whitman W."/>
        </authorList>
    </citation>
    <scope>NUCLEOTIDE SEQUENCE</scope>
    <source>
        <strain evidence="2">Enz.4-51</strain>
    </source>
</reference>
<dbReference type="AlphaFoldDB" id="A0AA43M732"/>
<dbReference type="EMBL" id="JARXYA010000002">
    <property type="protein sequence ID" value="MDH6503353.1"/>
    <property type="molecule type" value="Genomic_DNA"/>
</dbReference>
<keyword evidence="3" id="KW-1185">Reference proteome</keyword>
<feature type="transmembrane region" description="Helical" evidence="1">
    <location>
        <begin position="34"/>
        <end position="54"/>
    </location>
</feature>
<gene>
    <name evidence="2" type="ORF">M2127_000640</name>
</gene>
<keyword evidence="1" id="KW-0472">Membrane</keyword>
<keyword evidence="1" id="KW-1133">Transmembrane helix</keyword>
<accession>A0AA43M732</accession>
<keyword evidence="1" id="KW-0812">Transmembrane</keyword>
<sequence length="110" mass="12391">MWHFLRDCFKIAAMKLTKKEIVFVDPVHTAKTLVLVYLCFSFPIVLLALFVAFIRDGAIPGFTVLSALILNALLGFALLWIACKVYNWVADTFGGIEVALRELPEEIETE</sequence>
<comment type="caution">
    <text evidence="2">The sequence shown here is derived from an EMBL/GenBank/DDBJ whole genome shotgun (WGS) entry which is preliminary data.</text>
</comment>
<evidence type="ECO:0000313" key="2">
    <source>
        <dbReference type="EMBL" id="MDH6503353.1"/>
    </source>
</evidence>
<proteinExistence type="predicted"/>
<evidence type="ECO:0000313" key="3">
    <source>
        <dbReference type="Proteomes" id="UP001161160"/>
    </source>
</evidence>
<feature type="transmembrane region" description="Helical" evidence="1">
    <location>
        <begin position="61"/>
        <end position="82"/>
    </location>
</feature>
<name>A0AA43M732_9BURK</name>